<sequence length="256" mass="29637">YDPYLSPNTIELDERGHGPCVRIRIGGGKYTTDIDLGFCIEQQQTEHGRYILLPYNSRSPYFTPWTISVYNSKHKLDKHHNKLLMLLKLLILECHLIPDSHTYSSHALKTRVLHHQVSCTSSEISLGGCLCDVAHHVFELYEMKEEDGQLWIFNSKKELPDVDFRGVDVQPRIVPGGYRSDNYWLMPVVFYITIRALRSGCCTGEEALHVDRWLIISELWNNKGEGGYRQISGWPPKECKIPIQKIDELITRFYSK</sequence>
<name>A0A8S4P429_OWEFU</name>
<comment type="caution">
    <text evidence="1">The sequence shown here is derived from an EMBL/GenBank/DDBJ whole genome shotgun (WGS) entry which is preliminary data.</text>
</comment>
<organism evidence="1 2">
    <name type="scientific">Owenia fusiformis</name>
    <name type="common">Polychaete worm</name>
    <dbReference type="NCBI Taxonomy" id="6347"/>
    <lineage>
        <taxon>Eukaryota</taxon>
        <taxon>Metazoa</taxon>
        <taxon>Spiralia</taxon>
        <taxon>Lophotrochozoa</taxon>
        <taxon>Annelida</taxon>
        <taxon>Polychaeta</taxon>
        <taxon>Sedentaria</taxon>
        <taxon>Canalipalpata</taxon>
        <taxon>Sabellida</taxon>
        <taxon>Oweniida</taxon>
        <taxon>Oweniidae</taxon>
        <taxon>Owenia</taxon>
    </lineage>
</organism>
<accession>A0A8S4P429</accession>
<evidence type="ECO:0000313" key="1">
    <source>
        <dbReference type="EMBL" id="CAH1787874.1"/>
    </source>
</evidence>
<dbReference type="AlphaFoldDB" id="A0A8S4P429"/>
<gene>
    <name evidence="1" type="ORF">OFUS_LOCUS13502</name>
</gene>
<dbReference type="EMBL" id="CAIIXF020000006">
    <property type="protein sequence ID" value="CAH1787874.1"/>
    <property type="molecule type" value="Genomic_DNA"/>
</dbReference>
<protein>
    <submittedName>
        <fullName evidence="1">Uncharacterized protein</fullName>
    </submittedName>
</protein>
<dbReference type="Proteomes" id="UP000749559">
    <property type="component" value="Unassembled WGS sequence"/>
</dbReference>
<evidence type="ECO:0000313" key="2">
    <source>
        <dbReference type="Proteomes" id="UP000749559"/>
    </source>
</evidence>
<keyword evidence="2" id="KW-1185">Reference proteome</keyword>
<feature type="non-terminal residue" evidence="1">
    <location>
        <position position="1"/>
    </location>
</feature>
<proteinExistence type="predicted"/>
<reference evidence="1" key="1">
    <citation type="submission" date="2022-03" db="EMBL/GenBank/DDBJ databases">
        <authorList>
            <person name="Martin C."/>
        </authorList>
    </citation>
    <scope>NUCLEOTIDE SEQUENCE</scope>
</reference>